<protein>
    <submittedName>
        <fullName evidence="2">Uncharacterized protein</fullName>
    </submittedName>
</protein>
<organism evidence="2 3">
    <name type="scientific">Octopus vulgaris</name>
    <name type="common">Common octopus</name>
    <dbReference type="NCBI Taxonomy" id="6645"/>
    <lineage>
        <taxon>Eukaryota</taxon>
        <taxon>Metazoa</taxon>
        <taxon>Spiralia</taxon>
        <taxon>Lophotrochozoa</taxon>
        <taxon>Mollusca</taxon>
        <taxon>Cephalopoda</taxon>
        <taxon>Coleoidea</taxon>
        <taxon>Octopodiformes</taxon>
        <taxon>Octopoda</taxon>
        <taxon>Incirrata</taxon>
        <taxon>Octopodidae</taxon>
        <taxon>Octopus</taxon>
    </lineage>
</organism>
<reference evidence="2" key="1">
    <citation type="submission" date="2023-08" db="EMBL/GenBank/DDBJ databases">
        <authorList>
            <person name="Alioto T."/>
            <person name="Alioto T."/>
            <person name="Gomez Garrido J."/>
        </authorList>
    </citation>
    <scope>NUCLEOTIDE SEQUENCE</scope>
</reference>
<feature type="compositionally biased region" description="Polar residues" evidence="1">
    <location>
        <begin position="473"/>
        <end position="482"/>
    </location>
</feature>
<dbReference type="EMBL" id="OX597818">
    <property type="protein sequence ID" value="CAI9722340.1"/>
    <property type="molecule type" value="Genomic_DNA"/>
</dbReference>
<feature type="region of interest" description="Disordered" evidence="1">
    <location>
        <begin position="335"/>
        <end position="554"/>
    </location>
</feature>
<sequence length="727" mass="86006">MKFPELACDRTGVSDCAAALTSSVISDLTASRSGECCFVIDRTIMSYIKEPEYSLASGNVHPNQRFEDVRDIARRNVYCPRNCHLQETLLTGGHRHCNYHSFMITSDYNSCPDDYILECVEDDKEYILRLYLQEGYRRKCHGYQCHHQSQLQNKQFDYNTLQNINRCNQIGKQRSVQNSVSSASEYYTDELEDDVSYPEKQCQREDENQEKDIQKHINVQKQECLENKSRHEYNHYNCLDHRCRYCCFQHPYGSEQYDDSETFSQTSDNLQECETTCPFHHQHEHHHHHYHHYYCDHNRDYYMQYYKRYPHCYPSYYDENQFGNENNKYYAYERPKKPEKYSENTYQNQKREETPVQQTQKSVLKNKDKSPVKTQISEQKQGIEEQQRRENKPEGKLKEKEQYIPQASNIRKQKSDELRQEKSNTKSDKKNGQQQKPKKQELQQQSENVSHKKRQVNESPQLTKHLKQKRTTNNHIQNNVTSNKKKMQGGRLLKREYKVKQIEKQLPKPKTSTKQTKKQEREQNIKNVVPEINGQSKRAKQQQFPQKAQKGPSFVSKECPENKECSINRICPLDKECCVNKECTIDKEFCINKECAMDKECCVNKECSMDKECCANKECSMDKECCVNKECPMGKECCVNKECPMGKECCVNKECPMDKECCVNKECSMDKECFTNKQCSFNKDCSINQQCEHRSPETCHGKCQHMVYRLKYCKTHLPYQNSILIKL</sequence>
<dbReference type="InterPro" id="IPR011004">
    <property type="entry name" value="Trimer_LpxA-like_sf"/>
</dbReference>
<keyword evidence="3" id="KW-1185">Reference proteome</keyword>
<accession>A0AA36AU52</accession>
<feature type="compositionally biased region" description="Low complexity" evidence="1">
    <location>
        <begin position="541"/>
        <end position="550"/>
    </location>
</feature>
<name>A0AA36AU52_OCTVU</name>
<dbReference type="SUPFAM" id="SSF51161">
    <property type="entry name" value="Trimeric LpxA-like enzymes"/>
    <property type="match status" value="1"/>
</dbReference>
<evidence type="ECO:0000256" key="1">
    <source>
        <dbReference type="SAM" id="MobiDB-lite"/>
    </source>
</evidence>
<feature type="compositionally biased region" description="Basic and acidic residues" evidence="1">
    <location>
        <begin position="413"/>
        <end position="431"/>
    </location>
</feature>
<evidence type="ECO:0000313" key="3">
    <source>
        <dbReference type="Proteomes" id="UP001162480"/>
    </source>
</evidence>
<dbReference type="Proteomes" id="UP001162480">
    <property type="component" value="Chromosome 5"/>
</dbReference>
<dbReference type="Gene3D" id="2.160.10.10">
    <property type="entry name" value="Hexapeptide repeat proteins"/>
    <property type="match status" value="1"/>
</dbReference>
<evidence type="ECO:0000313" key="2">
    <source>
        <dbReference type="EMBL" id="CAI9722340.1"/>
    </source>
</evidence>
<feature type="compositionally biased region" description="Basic and acidic residues" evidence="1">
    <location>
        <begin position="493"/>
        <end position="506"/>
    </location>
</feature>
<dbReference type="AlphaFoldDB" id="A0AA36AU52"/>
<gene>
    <name evidence="2" type="ORF">OCTVUL_1B010029</name>
</gene>
<proteinExistence type="predicted"/>
<feature type="compositionally biased region" description="Basic and acidic residues" evidence="1">
    <location>
        <begin position="381"/>
        <end position="402"/>
    </location>
</feature>